<proteinExistence type="predicted"/>
<accession>A0A147BHG5</accession>
<dbReference type="GO" id="GO:0043122">
    <property type="term" value="P:regulation of canonical NF-kappaB signal transduction"/>
    <property type="evidence" value="ECO:0007669"/>
    <property type="project" value="TreeGrafter"/>
</dbReference>
<dbReference type="PANTHER" id="PTHR10131:SF138">
    <property type="entry name" value="RE66324P"/>
    <property type="match status" value="1"/>
</dbReference>
<reference evidence="2" key="1">
    <citation type="journal article" date="2018" name="PLoS Negl. Trop. Dis.">
        <title>Sialome diversity of ticks revealed by RNAseq of single tick salivary glands.</title>
        <authorList>
            <person name="Perner J."/>
            <person name="Kropackova S."/>
            <person name="Kopacek P."/>
            <person name="Ribeiro J.M."/>
        </authorList>
    </citation>
    <scope>NUCLEOTIDE SEQUENCE</scope>
    <source>
        <strain evidence="2">Siblings of single egg batch collected in Ceske Budejovice</strain>
        <tissue evidence="2">Salivary glands</tissue>
    </source>
</reference>
<dbReference type="PANTHER" id="PTHR10131">
    <property type="entry name" value="TNF RECEPTOR ASSOCIATED FACTOR"/>
    <property type="match status" value="1"/>
</dbReference>
<feature type="domain" description="TRAF1-6 MATH" evidence="1">
    <location>
        <begin position="294"/>
        <end position="398"/>
    </location>
</feature>
<name>A0A147BHG5_IXORI</name>
<dbReference type="InterPro" id="IPR008974">
    <property type="entry name" value="TRAF-like"/>
</dbReference>
<dbReference type="GO" id="GO:0009898">
    <property type="term" value="C:cytoplasmic side of plasma membrane"/>
    <property type="evidence" value="ECO:0007669"/>
    <property type="project" value="TreeGrafter"/>
</dbReference>
<dbReference type="GO" id="GO:0005164">
    <property type="term" value="F:tumor necrosis factor receptor binding"/>
    <property type="evidence" value="ECO:0007669"/>
    <property type="project" value="TreeGrafter"/>
</dbReference>
<dbReference type="InterPro" id="IPR013083">
    <property type="entry name" value="Znf_RING/FYVE/PHD"/>
</dbReference>
<dbReference type="SUPFAM" id="SSF49599">
    <property type="entry name" value="TRAF domain-like"/>
    <property type="match status" value="2"/>
</dbReference>
<dbReference type="AlphaFoldDB" id="A0A147BHG5"/>
<protein>
    <submittedName>
        <fullName evidence="2">Putative regulation of interferon-beta production</fullName>
    </submittedName>
</protein>
<evidence type="ECO:0000313" key="2">
    <source>
        <dbReference type="EMBL" id="JAR90237.1"/>
    </source>
</evidence>
<evidence type="ECO:0000259" key="1">
    <source>
        <dbReference type="Pfam" id="PF21355"/>
    </source>
</evidence>
<organism evidence="2">
    <name type="scientific">Ixodes ricinus</name>
    <name type="common">Common tick</name>
    <name type="synonym">Acarus ricinus</name>
    <dbReference type="NCBI Taxonomy" id="34613"/>
    <lineage>
        <taxon>Eukaryota</taxon>
        <taxon>Metazoa</taxon>
        <taxon>Ecdysozoa</taxon>
        <taxon>Arthropoda</taxon>
        <taxon>Chelicerata</taxon>
        <taxon>Arachnida</taxon>
        <taxon>Acari</taxon>
        <taxon>Parasitiformes</taxon>
        <taxon>Ixodida</taxon>
        <taxon>Ixodoidea</taxon>
        <taxon>Ixodidae</taxon>
        <taxon>Ixodinae</taxon>
        <taxon>Ixodes</taxon>
    </lineage>
</organism>
<dbReference type="SUPFAM" id="SSF57850">
    <property type="entry name" value="RING/U-box"/>
    <property type="match status" value="1"/>
</dbReference>
<dbReference type="Gene3D" id="2.60.210.10">
    <property type="entry name" value="Apoptosis, Tumor Necrosis Factor Receptor Associated Protein 2, Chain A"/>
    <property type="match status" value="1"/>
</dbReference>
<dbReference type="Pfam" id="PF21355">
    <property type="entry name" value="TRAF-mep_MATH"/>
    <property type="match status" value="1"/>
</dbReference>
<sequence length="405" mass="45692">MSGGTTYCVSGFGKGLDMRPMNFKDTVQKIRVCSLCNVIPNTVVLLPCSHSLCELCFDKCLEDGERCLLDQERLGQECVEKLTLSEEKLATWQVACWNTPYGCTFSGSSVGVLDHFEKHCTFHTVCCSRCDNYVLRSDVVGHLKSGCTALLTEDGPGTSSKRRGGTSVDDVGKAIGEMKDAVGKMNDEQLHLQSSLNELLESTHYQTAEITKVLEHIGEVRSSVLIGHETTEANCKEQILRLGDRLSSQMMDIARSVRQLRPRIIHWYLEGWEKIKEEALVKPFAYTESEVQTLYGYAVSQNIEMKKQGEQLRLHSFMRIHASQNDDDLEWPFKYDCHVGLIHPRTHSKILARVHANKPEHRENFKRPVGARNTGLGSFLETVTAIESRGFIENDRLHLFVEIIP</sequence>
<dbReference type="Gene3D" id="3.30.40.10">
    <property type="entry name" value="Zinc/RING finger domain, C3HC4 (zinc finger)"/>
    <property type="match status" value="1"/>
</dbReference>
<dbReference type="EMBL" id="GEGO01005167">
    <property type="protein sequence ID" value="JAR90237.1"/>
    <property type="molecule type" value="Transcribed_RNA"/>
</dbReference>
<dbReference type="InterPro" id="IPR049342">
    <property type="entry name" value="TRAF1-6_MATH_dom"/>
</dbReference>